<proteinExistence type="predicted"/>
<dbReference type="EMBL" id="FOSB01000007">
    <property type="protein sequence ID" value="SFK12325.1"/>
    <property type="molecule type" value="Genomic_DNA"/>
</dbReference>
<name>A0A1I3WXY3_HALDA</name>
<accession>A0A1I3WXY3</accession>
<dbReference type="AlphaFoldDB" id="A0A1I3WXY3"/>
<evidence type="ECO:0000313" key="1">
    <source>
        <dbReference type="EMBL" id="SFK12325.1"/>
    </source>
</evidence>
<evidence type="ECO:0000313" key="2">
    <source>
        <dbReference type="Proteomes" id="UP000183557"/>
    </source>
</evidence>
<sequence>MNEARKLTDLIEYLKALAELKRQGIHVTLEITSTLEAIEEELRK</sequence>
<dbReference type="RefSeq" id="WP_279626137.1">
    <property type="nucleotide sequence ID" value="NZ_FOSB01000007.1"/>
</dbReference>
<reference evidence="2" key="1">
    <citation type="submission" date="2016-10" db="EMBL/GenBank/DDBJ databases">
        <authorList>
            <person name="Varghese N."/>
            <person name="Submissions S."/>
        </authorList>
    </citation>
    <scope>NUCLEOTIDE SEQUENCE [LARGE SCALE GENOMIC DNA]</scope>
    <source>
        <strain evidence="2">CGMCC 1.3704</strain>
    </source>
</reference>
<protein>
    <submittedName>
        <fullName evidence="1">Uncharacterized protein</fullName>
    </submittedName>
</protein>
<organism evidence="1 2">
    <name type="scientific">Halobacillus dabanensis</name>
    <dbReference type="NCBI Taxonomy" id="240302"/>
    <lineage>
        <taxon>Bacteria</taxon>
        <taxon>Bacillati</taxon>
        <taxon>Bacillota</taxon>
        <taxon>Bacilli</taxon>
        <taxon>Bacillales</taxon>
        <taxon>Bacillaceae</taxon>
        <taxon>Halobacillus</taxon>
    </lineage>
</organism>
<gene>
    <name evidence="1" type="ORF">SAMN04487936_107206</name>
</gene>
<keyword evidence="2" id="KW-1185">Reference proteome</keyword>
<dbReference type="Proteomes" id="UP000183557">
    <property type="component" value="Unassembled WGS sequence"/>
</dbReference>